<dbReference type="Proteomes" id="UP001161388">
    <property type="component" value="Unassembled WGS sequence"/>
</dbReference>
<dbReference type="Gene3D" id="3.10.129.10">
    <property type="entry name" value="Hotdog Thioesterase"/>
    <property type="match status" value="2"/>
</dbReference>
<evidence type="ECO:0000259" key="1">
    <source>
        <dbReference type="Pfam" id="PF13452"/>
    </source>
</evidence>
<accession>A0ABQ5VLS8</accession>
<proteinExistence type="predicted"/>
<dbReference type="InterPro" id="IPR052741">
    <property type="entry name" value="Mitochondrial_HTD2"/>
</dbReference>
<keyword evidence="3" id="KW-1185">Reference proteome</keyword>
<dbReference type="SUPFAM" id="SSF54637">
    <property type="entry name" value="Thioesterase/thiol ester dehydrase-isomerase"/>
    <property type="match status" value="1"/>
</dbReference>
<evidence type="ECO:0000313" key="3">
    <source>
        <dbReference type="Proteomes" id="UP001161388"/>
    </source>
</evidence>
<sequence>MIQGANSGLGLQHCDGFLYSIRMDSEQQPETSQSDGMDPARANAMHVALGQPADFTTGSALPPFFHQLYFWEPQPAAALGRDGHPMVGGLIPDMGLPRRMWAAGRLAFHAPLRAGIPATRSSICENAQAKQGRSGPLAFVTLRHEVHQEGVHCLTEWQDLVYREDSAPDAVKPTPMMARTDEESCREVSFSSTLLFRYSALTFNGHRIHYDLDYARDVEGYGGLVVHGPLLAQLLMLMAQEELGPLSSFDFRATSALMHHETAMLCRKGRDLWVRGTDGRQCMSARA</sequence>
<gene>
    <name evidence="2" type="ORF">GCM10007927_27860</name>
</gene>
<dbReference type="EMBL" id="BSNL01000001">
    <property type="protein sequence ID" value="GLQ27983.1"/>
    <property type="molecule type" value="Genomic_DNA"/>
</dbReference>
<evidence type="ECO:0000313" key="2">
    <source>
        <dbReference type="EMBL" id="GLQ27983.1"/>
    </source>
</evidence>
<dbReference type="PANTHER" id="PTHR28152">
    <property type="entry name" value="HYDROXYACYL-THIOESTER DEHYDRATASE TYPE 2, MITOCHONDRIAL"/>
    <property type="match status" value="1"/>
</dbReference>
<name>A0ABQ5VLS8_9RHOB</name>
<dbReference type="InterPro" id="IPR029069">
    <property type="entry name" value="HotDog_dom_sf"/>
</dbReference>
<reference evidence="2" key="2">
    <citation type="submission" date="2023-01" db="EMBL/GenBank/DDBJ databases">
        <title>Draft genome sequence of Sulfitobacter pacificus strain NBRC 109915.</title>
        <authorList>
            <person name="Sun Q."/>
            <person name="Mori K."/>
        </authorList>
    </citation>
    <scope>NUCLEOTIDE SEQUENCE</scope>
    <source>
        <strain evidence="2">NBRC 109915</strain>
    </source>
</reference>
<reference evidence="2" key="1">
    <citation type="journal article" date="2014" name="Int. J. Syst. Evol. Microbiol.">
        <title>Complete genome of a new Firmicutes species belonging to the dominant human colonic microbiota ('Ruminococcus bicirculans') reveals two chromosomes and a selective capacity to utilize plant glucans.</title>
        <authorList>
            <consortium name="NISC Comparative Sequencing Program"/>
            <person name="Wegmann U."/>
            <person name="Louis P."/>
            <person name="Goesmann A."/>
            <person name="Henrissat B."/>
            <person name="Duncan S.H."/>
            <person name="Flint H.J."/>
        </authorList>
    </citation>
    <scope>NUCLEOTIDE SEQUENCE</scope>
    <source>
        <strain evidence="2">NBRC 109915</strain>
    </source>
</reference>
<feature type="domain" description="FAS1-like dehydratase" evidence="1">
    <location>
        <begin position="79"/>
        <end position="154"/>
    </location>
</feature>
<comment type="caution">
    <text evidence="2">The sequence shown here is derived from an EMBL/GenBank/DDBJ whole genome shotgun (WGS) entry which is preliminary data.</text>
</comment>
<dbReference type="PANTHER" id="PTHR28152:SF1">
    <property type="entry name" value="HYDROXYACYL-THIOESTER DEHYDRATASE TYPE 2, MITOCHONDRIAL"/>
    <property type="match status" value="1"/>
</dbReference>
<dbReference type="Pfam" id="PF13452">
    <property type="entry name" value="FAS1_DH_region"/>
    <property type="match status" value="1"/>
</dbReference>
<organism evidence="2 3">
    <name type="scientific">Sulfitobacter pacificus</name>
    <dbReference type="NCBI Taxonomy" id="1499314"/>
    <lineage>
        <taxon>Bacteria</taxon>
        <taxon>Pseudomonadati</taxon>
        <taxon>Pseudomonadota</taxon>
        <taxon>Alphaproteobacteria</taxon>
        <taxon>Rhodobacterales</taxon>
        <taxon>Roseobacteraceae</taxon>
        <taxon>Sulfitobacter</taxon>
    </lineage>
</organism>
<dbReference type="InterPro" id="IPR039569">
    <property type="entry name" value="FAS1-like_DH_region"/>
</dbReference>
<protein>
    <submittedName>
        <fullName evidence="2">Acyl-CoA dehydrogenase</fullName>
    </submittedName>
</protein>